<accession>A0A7W7UAA8</accession>
<dbReference type="RefSeq" id="WP_116163609.1">
    <property type="nucleotide sequence ID" value="NZ_JACHJY010000013.1"/>
</dbReference>
<dbReference type="EMBL" id="JACHJY010000013">
    <property type="protein sequence ID" value="MBB4986580.1"/>
    <property type="molecule type" value="Genomic_DNA"/>
</dbReference>
<gene>
    <name evidence="1" type="ORF">GGE06_007548</name>
</gene>
<evidence type="ECO:0000313" key="2">
    <source>
        <dbReference type="Proteomes" id="UP000582643"/>
    </source>
</evidence>
<comment type="caution">
    <text evidence="1">The sequence shown here is derived from an EMBL/GenBank/DDBJ whole genome shotgun (WGS) entry which is preliminary data.</text>
</comment>
<reference evidence="1 2" key="1">
    <citation type="submission" date="2020-08" db="EMBL/GenBank/DDBJ databases">
        <title>Genomic Encyclopedia of Type Strains, Phase III (KMG-III): the genomes of soil and plant-associated and newly described type strains.</title>
        <authorList>
            <person name="Whitman W."/>
        </authorList>
    </citation>
    <scope>NUCLEOTIDE SEQUENCE [LARGE SCALE GENOMIC DNA]</scope>
    <source>
        <strain evidence="1 2">SFB5A</strain>
    </source>
</reference>
<organism evidence="1 2">
    <name type="scientific">Streptomyces nymphaeiformis</name>
    <dbReference type="NCBI Taxonomy" id="2663842"/>
    <lineage>
        <taxon>Bacteria</taxon>
        <taxon>Bacillati</taxon>
        <taxon>Actinomycetota</taxon>
        <taxon>Actinomycetes</taxon>
        <taxon>Kitasatosporales</taxon>
        <taxon>Streptomycetaceae</taxon>
        <taxon>Streptomyces</taxon>
    </lineage>
</organism>
<name>A0A7W7UAA8_9ACTN</name>
<proteinExistence type="predicted"/>
<protein>
    <submittedName>
        <fullName evidence="1">Uncharacterized protein</fullName>
    </submittedName>
</protein>
<dbReference type="AlphaFoldDB" id="A0A7W7UAA8"/>
<dbReference type="Proteomes" id="UP000582643">
    <property type="component" value="Unassembled WGS sequence"/>
</dbReference>
<keyword evidence="2" id="KW-1185">Reference proteome</keyword>
<evidence type="ECO:0000313" key="1">
    <source>
        <dbReference type="EMBL" id="MBB4986580.1"/>
    </source>
</evidence>
<sequence>MDSAPIVVHQPSPTGGRRVTAHGNILGLAYSDNDVVEFLRRAGLPDAENLLDDPAWVKWKDGHAHHYEAA</sequence>